<dbReference type="InterPro" id="IPR021109">
    <property type="entry name" value="Peptidase_aspartic_dom_sf"/>
</dbReference>
<name>A0ABM1H302_SOLPN</name>
<keyword evidence="4" id="KW-1185">Reference proteome</keyword>
<reference evidence="4" key="1">
    <citation type="journal article" date="2014" name="Nat. Genet.">
        <title>The genome of the stress-tolerant wild tomato species Solanum pennellii.</title>
        <authorList>
            <person name="Bolger A."/>
            <person name="Scossa F."/>
            <person name="Bolger M.E."/>
            <person name="Lanz C."/>
            <person name="Maumus F."/>
            <person name="Tohge T."/>
            <person name="Quesneville H."/>
            <person name="Alseekh S."/>
            <person name="Sorensen I."/>
            <person name="Lichtenstein G."/>
            <person name="Fich E.A."/>
            <person name="Conte M."/>
            <person name="Keller H."/>
            <person name="Schneeberger K."/>
            <person name="Schwacke R."/>
            <person name="Ofner I."/>
            <person name="Vrebalov J."/>
            <person name="Xu Y."/>
            <person name="Osorio S."/>
            <person name="Aflitos S.A."/>
            <person name="Schijlen E."/>
            <person name="Jimenez-Gomez J.M."/>
            <person name="Ryngajllo M."/>
            <person name="Kimura S."/>
            <person name="Kumar R."/>
            <person name="Koenig D."/>
            <person name="Headland L.R."/>
            <person name="Maloof J.N."/>
            <person name="Sinha N."/>
            <person name="van Ham R.C."/>
            <person name="Lankhorst R.K."/>
            <person name="Mao L."/>
            <person name="Vogel A."/>
            <person name="Arsova B."/>
            <person name="Panstruga R."/>
            <person name="Fei Z."/>
            <person name="Rose J.K."/>
            <person name="Zamir D."/>
            <person name="Carrari F."/>
            <person name="Giovannoni J.J."/>
            <person name="Weigel D."/>
            <person name="Usadel B."/>
            <person name="Fernie A.R."/>
        </authorList>
    </citation>
    <scope>NUCLEOTIDE SEQUENCE [LARGE SCALE GENOMIC DNA]</scope>
    <source>
        <strain evidence="4">cv. LA0716</strain>
    </source>
</reference>
<evidence type="ECO:0000259" key="3">
    <source>
        <dbReference type="Pfam" id="PF03732"/>
    </source>
</evidence>
<dbReference type="Proteomes" id="UP000694930">
    <property type="component" value="Chromosome 1"/>
</dbReference>
<dbReference type="CDD" id="cd00303">
    <property type="entry name" value="retropepsin_like"/>
    <property type="match status" value="1"/>
</dbReference>
<reference evidence="5" key="2">
    <citation type="submission" date="2025-08" db="UniProtKB">
        <authorList>
            <consortium name="RefSeq"/>
        </authorList>
    </citation>
    <scope>IDENTIFICATION</scope>
</reference>
<feature type="region of interest" description="Disordered" evidence="2">
    <location>
        <begin position="391"/>
        <end position="412"/>
    </location>
</feature>
<feature type="domain" description="Retrotransposon gag" evidence="3">
    <location>
        <begin position="250"/>
        <end position="337"/>
    </location>
</feature>
<organism evidence="4 5">
    <name type="scientific">Solanum pennellii</name>
    <name type="common">Tomato</name>
    <name type="synonym">Lycopersicon pennellii</name>
    <dbReference type="NCBI Taxonomy" id="28526"/>
    <lineage>
        <taxon>Eukaryota</taxon>
        <taxon>Viridiplantae</taxon>
        <taxon>Streptophyta</taxon>
        <taxon>Embryophyta</taxon>
        <taxon>Tracheophyta</taxon>
        <taxon>Spermatophyta</taxon>
        <taxon>Magnoliopsida</taxon>
        <taxon>eudicotyledons</taxon>
        <taxon>Gunneridae</taxon>
        <taxon>Pentapetalae</taxon>
        <taxon>asterids</taxon>
        <taxon>lamiids</taxon>
        <taxon>Solanales</taxon>
        <taxon>Solanaceae</taxon>
        <taxon>Solanoideae</taxon>
        <taxon>Solaneae</taxon>
        <taxon>Solanum</taxon>
        <taxon>Solanum subgen. Lycopersicon</taxon>
    </lineage>
</organism>
<evidence type="ECO:0000313" key="4">
    <source>
        <dbReference type="Proteomes" id="UP000694930"/>
    </source>
</evidence>
<feature type="coiled-coil region" evidence="1">
    <location>
        <begin position="162"/>
        <end position="189"/>
    </location>
</feature>
<accession>A0ABM1H302</accession>
<evidence type="ECO:0000313" key="5">
    <source>
        <dbReference type="RefSeq" id="XP_015079648.1"/>
    </source>
</evidence>
<feature type="compositionally biased region" description="Polar residues" evidence="2">
    <location>
        <begin position="14"/>
        <end position="24"/>
    </location>
</feature>
<dbReference type="PANTHER" id="PTHR32108">
    <property type="entry name" value="DNA-DIRECTED RNA POLYMERASE SUBUNIT ALPHA"/>
    <property type="match status" value="1"/>
</dbReference>
<dbReference type="Gene3D" id="2.40.70.10">
    <property type="entry name" value="Acid Proteases"/>
    <property type="match status" value="1"/>
</dbReference>
<dbReference type="PANTHER" id="PTHR32108:SF9">
    <property type="entry name" value="REVERSE TRANSCRIPTASE RNASE H-LIKE DOMAIN-CONTAINING PROTEIN"/>
    <property type="match status" value="1"/>
</dbReference>
<dbReference type="GeneID" id="107023462"/>
<evidence type="ECO:0000256" key="2">
    <source>
        <dbReference type="SAM" id="MobiDB-lite"/>
    </source>
</evidence>
<keyword evidence="1" id="KW-0175">Coiled coil</keyword>
<dbReference type="Pfam" id="PF03732">
    <property type="entry name" value="Retrotrans_gag"/>
    <property type="match status" value="1"/>
</dbReference>
<dbReference type="InterPro" id="IPR005162">
    <property type="entry name" value="Retrotrans_gag_dom"/>
</dbReference>
<evidence type="ECO:0000256" key="1">
    <source>
        <dbReference type="SAM" id="Coils"/>
    </source>
</evidence>
<proteinExistence type="predicted"/>
<dbReference type="RefSeq" id="XP_015079648.1">
    <property type="nucleotide sequence ID" value="XM_015224162.1"/>
</dbReference>
<gene>
    <name evidence="5" type="primary">LOC107023462</name>
</gene>
<sequence length="945" mass="107462">MTHKDGTESENEDAQTQMVAQESVPTEEVKMLRQQMTEMYEAWMNGQAPLPSIREYLNANMPFPIQVSTSDPVYPPGFGPYINTSNTAGTSSENPLKPSKMNNPLFMPTVQTNTIPQPTLVQKSNDDPILKDQYGQGYAPKLTSNVPNSYHHQYSSPVEVEKNIKNEEHEEIARKMRSLEQNIRNMQGLRGHKSVSFKDLCMFPVVHLALGFKTPKFDNYNGHGDPVAHLRRFCNQLRGARGKEELLMAYFVEILTGVASEWFIDQDISHWHVWDDMTQDFVQQFQHNIDIIPDHNSLANMKKKPSESFKEYAIRWREQAATVKPPMKYYELVDVFLQAQEPDYFHYLLAATGKPFAEAIKIEEMVENGIKSGKIVSQAAIRATTQAIQSGSGNFTNRKKEEGSMRASGSRGVQLGMNNPYGQVQQEQYNSPQHYYPSQYAVLNTQAYVRPPSRQQWWGPAPQVKPVNPYVVNPNARGFDTTVICEYHANALGHSTENCWTLKRVIEKLIEDKVIEVRNEEAPNVTNNPLPAHNNECVVGMVDIFEDYEQTSRTKVESKVSKEESSMVLEPIQRAPIIVKGACSNIGKSRKLVLYVPESIKREDVPLNEPKCYIPGKFSMFDQNQESMKEPVVIQIATQLPITNTKVILWNYNKVVVTHKGKEIIKETNETRGLTRSERCYAPEELKRDKQIKENQLPIKKPVTEEDAEEFLKMMKAQDYSVIDQLRKTPAQISLSSFLIHSKEHCEVLTRILNEAHISENITVSHLEKMVNQIFEVNRITFTDDELPLEGSGHNRALHLTVKCEEHYVKRVMVDGGSGVDICPLSTLQSLKISTDRIRTNNVCVRAFDGAKRDTLGELYLIVAIGPAEFGITFQVIDMDTSYNLLLGRPWIHMARAVPSTLHQVVKFEHDKQEIIVHGEVDLPITRDPSIPCIEAKRGCESLNY</sequence>
<protein>
    <submittedName>
        <fullName evidence="5">Uncharacterized protein LOC107023462</fullName>
    </submittedName>
</protein>
<feature type="region of interest" description="Disordered" evidence="2">
    <location>
        <begin position="1"/>
        <end position="25"/>
    </location>
</feature>